<name>A0A4Q1A5T5_9BACT</name>
<keyword evidence="3" id="KW-1185">Reference proteome</keyword>
<evidence type="ECO:0000313" key="2">
    <source>
        <dbReference type="EMBL" id="RXJ97661.1"/>
    </source>
</evidence>
<feature type="region of interest" description="Disordered" evidence="1">
    <location>
        <begin position="44"/>
        <end position="70"/>
    </location>
</feature>
<protein>
    <submittedName>
        <fullName evidence="2">Uncharacterized protein</fullName>
    </submittedName>
</protein>
<dbReference type="EMBL" id="PDKK01000083">
    <property type="protein sequence ID" value="RXJ97661.1"/>
    <property type="molecule type" value="Genomic_DNA"/>
</dbReference>
<evidence type="ECO:0000256" key="1">
    <source>
        <dbReference type="SAM" id="MobiDB-lite"/>
    </source>
</evidence>
<proteinExistence type="predicted"/>
<dbReference type="Proteomes" id="UP000289758">
    <property type="component" value="Unassembled WGS sequence"/>
</dbReference>
<organism evidence="2 3">
    <name type="scientific">Halarcobacter ebronensis</name>
    <dbReference type="NCBI Taxonomy" id="1462615"/>
    <lineage>
        <taxon>Bacteria</taxon>
        <taxon>Pseudomonadati</taxon>
        <taxon>Campylobacterota</taxon>
        <taxon>Epsilonproteobacteria</taxon>
        <taxon>Campylobacterales</taxon>
        <taxon>Arcobacteraceae</taxon>
        <taxon>Halarcobacter</taxon>
    </lineage>
</organism>
<dbReference type="AlphaFoldDB" id="A0A4Q1A5T5"/>
<comment type="caution">
    <text evidence="2">The sequence shown here is derived from an EMBL/GenBank/DDBJ whole genome shotgun (WGS) entry which is preliminary data.</text>
</comment>
<evidence type="ECO:0000313" key="3">
    <source>
        <dbReference type="Proteomes" id="UP000289758"/>
    </source>
</evidence>
<gene>
    <name evidence="2" type="ORF">CRV07_15575</name>
</gene>
<accession>A0A4Q1A5T5</accession>
<reference evidence="2 3" key="1">
    <citation type="submission" date="2017-10" db="EMBL/GenBank/DDBJ databases">
        <title>Genomics of the genus Arcobacter.</title>
        <authorList>
            <person name="Perez-Cataluna A."/>
            <person name="Figueras M.J."/>
        </authorList>
    </citation>
    <scope>NUCLEOTIDE SEQUENCE [LARGE SCALE GENOMIC DNA]</scope>
    <source>
        <strain evidence="2 3">CECT 8441</strain>
    </source>
</reference>
<sequence length="70" mass="7562">MGPSRAGYGWVARASAHRASLGQIRLLREGEDVWSWFPAAETTSQAAVPREPKRAQNLLGPMGSRGLGEN</sequence>